<evidence type="ECO:0000256" key="10">
    <source>
        <dbReference type="ARBA" id="ARBA00023157"/>
    </source>
</evidence>
<dbReference type="Gene3D" id="3.30.1680.10">
    <property type="entry name" value="ligand-binding face of the semaphorins, domain 2"/>
    <property type="match status" value="1"/>
</dbReference>
<dbReference type="InterPro" id="IPR031148">
    <property type="entry name" value="Plexin"/>
</dbReference>
<evidence type="ECO:0000256" key="1">
    <source>
        <dbReference type="ARBA" id="ARBA00004251"/>
    </source>
</evidence>
<evidence type="ECO:0000256" key="7">
    <source>
        <dbReference type="ARBA" id="ARBA00022737"/>
    </source>
</evidence>
<dbReference type="Pfam" id="PF17960">
    <property type="entry name" value="TIG_plexin"/>
    <property type="match status" value="1"/>
</dbReference>
<organism evidence="15 16">
    <name type="scientific">Candidula unifasciata</name>
    <dbReference type="NCBI Taxonomy" id="100452"/>
    <lineage>
        <taxon>Eukaryota</taxon>
        <taxon>Metazoa</taxon>
        <taxon>Spiralia</taxon>
        <taxon>Lophotrochozoa</taxon>
        <taxon>Mollusca</taxon>
        <taxon>Gastropoda</taxon>
        <taxon>Heterobranchia</taxon>
        <taxon>Euthyneura</taxon>
        <taxon>Panpulmonata</taxon>
        <taxon>Eupulmonata</taxon>
        <taxon>Stylommatophora</taxon>
        <taxon>Helicina</taxon>
        <taxon>Helicoidea</taxon>
        <taxon>Geomitridae</taxon>
        <taxon>Candidula</taxon>
    </lineage>
</organism>
<dbReference type="Gene3D" id="2.130.10.10">
    <property type="entry name" value="YVTN repeat-like/Quinoprotein amine dehydrogenase"/>
    <property type="match status" value="1"/>
</dbReference>
<keyword evidence="3" id="KW-0217">Developmental protein</keyword>
<dbReference type="Pfam" id="PF18020">
    <property type="entry name" value="TIG_2"/>
    <property type="match status" value="1"/>
</dbReference>
<dbReference type="GO" id="GO:0009653">
    <property type="term" value="P:anatomical structure morphogenesis"/>
    <property type="evidence" value="ECO:0007669"/>
    <property type="project" value="UniProtKB-ARBA"/>
</dbReference>
<dbReference type="InterPro" id="IPR016201">
    <property type="entry name" value="PSI"/>
</dbReference>
<dbReference type="Pfam" id="PF01403">
    <property type="entry name" value="Sema"/>
    <property type="match status" value="1"/>
</dbReference>
<dbReference type="Pfam" id="PF01833">
    <property type="entry name" value="TIG"/>
    <property type="match status" value="1"/>
</dbReference>
<dbReference type="GO" id="GO:0120025">
    <property type="term" value="C:plasma membrane bounded cell projection"/>
    <property type="evidence" value="ECO:0007669"/>
    <property type="project" value="UniProtKB-ARBA"/>
</dbReference>
<keyword evidence="16" id="KW-1185">Reference proteome</keyword>
<dbReference type="GO" id="GO:0048731">
    <property type="term" value="P:system development"/>
    <property type="evidence" value="ECO:0007669"/>
    <property type="project" value="UniProtKB-ARBA"/>
</dbReference>
<dbReference type="Proteomes" id="UP000678393">
    <property type="component" value="Unassembled WGS sequence"/>
</dbReference>
<dbReference type="InterPro" id="IPR036352">
    <property type="entry name" value="Semap_dom_sf"/>
</dbReference>
<dbReference type="InterPro" id="IPR001627">
    <property type="entry name" value="Semap_dom"/>
</dbReference>
<dbReference type="PROSITE" id="PS51004">
    <property type="entry name" value="SEMA"/>
    <property type="match status" value="1"/>
</dbReference>
<evidence type="ECO:0000313" key="16">
    <source>
        <dbReference type="Proteomes" id="UP000678393"/>
    </source>
</evidence>
<comment type="caution">
    <text evidence="15">The sequence shown here is derived from an EMBL/GenBank/DDBJ whole genome shotgun (WGS) entry which is preliminary data.</text>
</comment>
<comment type="similarity">
    <text evidence="2">Belongs to the plexin family.</text>
</comment>
<keyword evidence="9" id="KW-0472">Membrane</keyword>
<dbReference type="OrthoDB" id="6154140at2759"/>
<accession>A0A8S3YU71</accession>
<keyword evidence="7" id="KW-0677">Repeat</keyword>
<feature type="non-terminal residue" evidence="15">
    <location>
        <position position="564"/>
    </location>
</feature>
<evidence type="ECO:0000256" key="13">
    <source>
        <dbReference type="PROSITE-ProRule" id="PRU00352"/>
    </source>
</evidence>
<evidence type="ECO:0000256" key="5">
    <source>
        <dbReference type="ARBA" id="ARBA00022692"/>
    </source>
</evidence>
<keyword evidence="6" id="KW-0732">Signal</keyword>
<dbReference type="InterPro" id="IPR002909">
    <property type="entry name" value="IPT_dom"/>
</dbReference>
<dbReference type="InterPro" id="IPR041019">
    <property type="entry name" value="TIG1_plexin"/>
</dbReference>
<evidence type="ECO:0000259" key="14">
    <source>
        <dbReference type="PROSITE" id="PS51004"/>
    </source>
</evidence>
<dbReference type="EMBL" id="CAJHNH020000661">
    <property type="protein sequence ID" value="CAG5119135.1"/>
    <property type="molecule type" value="Genomic_DNA"/>
</dbReference>
<evidence type="ECO:0000256" key="3">
    <source>
        <dbReference type="ARBA" id="ARBA00022473"/>
    </source>
</evidence>
<dbReference type="Pfam" id="PF01437">
    <property type="entry name" value="PSI"/>
    <property type="match status" value="1"/>
</dbReference>
<dbReference type="GO" id="GO:0002116">
    <property type="term" value="C:semaphorin receptor complex"/>
    <property type="evidence" value="ECO:0007669"/>
    <property type="project" value="TreeGrafter"/>
</dbReference>
<dbReference type="GO" id="GO:0005886">
    <property type="term" value="C:plasma membrane"/>
    <property type="evidence" value="ECO:0007669"/>
    <property type="project" value="UniProtKB-SubCell"/>
</dbReference>
<keyword evidence="5" id="KW-0812">Transmembrane</keyword>
<dbReference type="SUPFAM" id="SSF101912">
    <property type="entry name" value="Sema domain"/>
    <property type="match status" value="1"/>
</dbReference>
<name>A0A8S3YU71_9EUPU</name>
<sequence length="564" mass="62526">MDLVRNKFTENIKRCFDGHGFSGGGHLGSVKECTKNTFSIDDDYCGETDSNQPIAGTSPIVSQPVLTFPAASPRLSSITVATTHDYTVAYLGTKDGHLIKVSVESNSSTNIYETVAVAGGLPILAGMSFDDDRKHLYLLTEKKVVKVKVQNCAQYLTCSECLGARDPYCGWCSLENKCSQRSECQGSDMSKRWLPYDSQECPRIKKIIPDQIQKDKERLLTLDIQHLPDFQIAATYQCVFTSVGTPYISNLTTMANRTSNNLQCYTPATALLPPFEKGTDSVVMKLIVLMNNKELVHETVTFFDCGIHTLCTACTLSQFSCTWCVDNHLCTENTDQYCNTDVLITGINKSGTSTTPGPKYCPKMESVLPSSEILVAAGSKKSIEVRGLSLQDYQLKNLRCQFNSLIEVEAKVTLLQDSDYLITCKEYEFDYIREADVQHIPLRILWGDRENYLDNPNGILVVVFKCRNMAHTCGECLTTDPKFNCGWCGNANCVADIFCQRTGFLRTGAVCPNPQIYSFLPKYGPLHGGTLVTIHGKNLGSNIEELQVSIDSVKCNVTELKAHE</sequence>
<dbReference type="InterPro" id="IPR014756">
    <property type="entry name" value="Ig_E-set"/>
</dbReference>
<protein>
    <recommendedName>
        <fullName evidence="14">Sema domain-containing protein</fullName>
    </recommendedName>
</protein>
<dbReference type="GO" id="GO:0030334">
    <property type="term" value="P:regulation of cell migration"/>
    <property type="evidence" value="ECO:0007669"/>
    <property type="project" value="TreeGrafter"/>
</dbReference>
<gene>
    <name evidence="15" type="ORF">CUNI_LOCUS4693</name>
</gene>
<dbReference type="InterPro" id="IPR015943">
    <property type="entry name" value="WD40/YVTN_repeat-like_dom_sf"/>
</dbReference>
<dbReference type="CDD" id="cd00603">
    <property type="entry name" value="IPT_PCSR"/>
    <property type="match status" value="1"/>
</dbReference>
<evidence type="ECO:0000256" key="4">
    <source>
        <dbReference type="ARBA" id="ARBA00022475"/>
    </source>
</evidence>
<evidence type="ECO:0000256" key="11">
    <source>
        <dbReference type="ARBA" id="ARBA00023170"/>
    </source>
</evidence>
<dbReference type="AlphaFoldDB" id="A0A8S3YU71"/>
<reference evidence="15" key="1">
    <citation type="submission" date="2021-04" db="EMBL/GenBank/DDBJ databases">
        <authorList>
            <consortium name="Molecular Ecology Group"/>
        </authorList>
    </citation>
    <scope>NUCLEOTIDE SEQUENCE</scope>
</reference>
<dbReference type="InterPro" id="IPR013783">
    <property type="entry name" value="Ig-like_fold"/>
</dbReference>
<dbReference type="PANTHER" id="PTHR22625:SF70">
    <property type="entry name" value="PLEXIN A, ISOFORM A"/>
    <property type="match status" value="1"/>
</dbReference>
<feature type="domain" description="Sema" evidence="14">
    <location>
        <begin position="1"/>
        <end position="149"/>
    </location>
</feature>
<dbReference type="SUPFAM" id="SSF81296">
    <property type="entry name" value="E set domains"/>
    <property type="match status" value="1"/>
</dbReference>
<dbReference type="PANTHER" id="PTHR22625">
    <property type="entry name" value="PLEXIN"/>
    <property type="match status" value="1"/>
</dbReference>
<dbReference type="GO" id="GO:0017154">
    <property type="term" value="F:semaphorin receptor activity"/>
    <property type="evidence" value="ECO:0007669"/>
    <property type="project" value="InterPro"/>
</dbReference>
<evidence type="ECO:0000256" key="8">
    <source>
        <dbReference type="ARBA" id="ARBA00022989"/>
    </source>
</evidence>
<evidence type="ECO:0000256" key="12">
    <source>
        <dbReference type="ARBA" id="ARBA00023180"/>
    </source>
</evidence>
<evidence type="ECO:0000256" key="9">
    <source>
        <dbReference type="ARBA" id="ARBA00023136"/>
    </source>
</evidence>
<keyword evidence="10" id="KW-1015">Disulfide bond</keyword>
<dbReference type="SMART" id="SM00423">
    <property type="entry name" value="PSI"/>
    <property type="match status" value="3"/>
</dbReference>
<comment type="subcellular location">
    <subcellularLocation>
        <location evidence="1">Cell membrane</location>
        <topology evidence="1">Single-pass type I membrane protein</topology>
    </subcellularLocation>
</comment>
<evidence type="ECO:0000256" key="2">
    <source>
        <dbReference type="ARBA" id="ARBA00010297"/>
    </source>
</evidence>
<dbReference type="Gene3D" id="2.60.40.10">
    <property type="entry name" value="Immunoglobulins"/>
    <property type="match status" value="3"/>
</dbReference>
<keyword evidence="4" id="KW-1003">Cell membrane</keyword>
<evidence type="ECO:0000313" key="15">
    <source>
        <dbReference type="EMBL" id="CAG5119135.1"/>
    </source>
</evidence>
<proteinExistence type="inferred from homology"/>
<keyword evidence="11" id="KW-0675">Receptor</keyword>
<evidence type="ECO:0000256" key="6">
    <source>
        <dbReference type="ARBA" id="ARBA00022729"/>
    </source>
</evidence>
<comment type="caution">
    <text evidence="13">Lacks conserved residue(s) required for the propagation of feature annotation.</text>
</comment>
<keyword evidence="8" id="KW-1133">Transmembrane helix</keyword>
<keyword evidence="12" id="KW-0325">Glycoprotein</keyword>
<dbReference type="InterPro" id="IPR002165">
    <property type="entry name" value="Plexin_repeat"/>
</dbReference>
<dbReference type="FunFam" id="2.60.40.10:FF:000728">
    <property type="entry name" value="Plexin D1"/>
    <property type="match status" value="1"/>
</dbReference>
<dbReference type="SUPFAM" id="SSF103575">
    <property type="entry name" value="Plexin repeat"/>
    <property type="match status" value="2"/>
</dbReference>
<dbReference type="InterPro" id="IPR041362">
    <property type="entry name" value="TIG2_plexin"/>
</dbReference>